<name>A0AAD9N895_9ANNE</name>
<dbReference type="InterPro" id="IPR011249">
    <property type="entry name" value="Metalloenz_LuxS/M16"/>
</dbReference>
<dbReference type="GO" id="GO:0016020">
    <property type="term" value="C:membrane"/>
    <property type="evidence" value="ECO:0007669"/>
    <property type="project" value="UniProtKB-ARBA"/>
</dbReference>
<dbReference type="GO" id="GO:0046872">
    <property type="term" value="F:metal ion binding"/>
    <property type="evidence" value="ECO:0007669"/>
    <property type="project" value="InterPro"/>
</dbReference>
<dbReference type="SUPFAM" id="SSF63411">
    <property type="entry name" value="LuxS/MPP-like metallohydrolase"/>
    <property type="match status" value="1"/>
</dbReference>
<evidence type="ECO:0000256" key="2">
    <source>
        <dbReference type="ARBA" id="ARBA00022946"/>
    </source>
</evidence>
<organism evidence="5 6">
    <name type="scientific">Paralvinella palmiformis</name>
    <dbReference type="NCBI Taxonomy" id="53620"/>
    <lineage>
        <taxon>Eukaryota</taxon>
        <taxon>Metazoa</taxon>
        <taxon>Spiralia</taxon>
        <taxon>Lophotrochozoa</taxon>
        <taxon>Annelida</taxon>
        <taxon>Polychaeta</taxon>
        <taxon>Sedentaria</taxon>
        <taxon>Canalipalpata</taxon>
        <taxon>Terebellida</taxon>
        <taxon>Terebelliformia</taxon>
        <taxon>Alvinellidae</taxon>
        <taxon>Paralvinella</taxon>
    </lineage>
</organism>
<dbReference type="PANTHER" id="PTHR11851:SF226">
    <property type="entry name" value="CYTOCHROME B-C1 COMPLEX SUBUNIT 2, MITOCHONDRIAL"/>
    <property type="match status" value="1"/>
</dbReference>
<dbReference type="Proteomes" id="UP001208570">
    <property type="component" value="Unassembled WGS sequence"/>
</dbReference>
<evidence type="ECO:0000256" key="3">
    <source>
        <dbReference type="ARBA" id="ARBA00023128"/>
    </source>
</evidence>
<protein>
    <recommendedName>
        <fullName evidence="4">Peptidase M16 N-terminal domain-containing protein</fullName>
    </recommendedName>
</protein>
<proteinExistence type="predicted"/>
<comment type="subcellular location">
    <subcellularLocation>
        <location evidence="1">Mitochondrion</location>
    </subcellularLocation>
</comment>
<accession>A0AAD9N895</accession>
<keyword evidence="2" id="KW-0809">Transit peptide</keyword>
<keyword evidence="6" id="KW-1185">Reference proteome</keyword>
<reference evidence="5" key="1">
    <citation type="journal article" date="2023" name="Mol. Biol. Evol.">
        <title>Third-Generation Sequencing Reveals the Adaptive Role of the Epigenome in Three Deep-Sea Polychaetes.</title>
        <authorList>
            <person name="Perez M."/>
            <person name="Aroh O."/>
            <person name="Sun Y."/>
            <person name="Lan Y."/>
            <person name="Juniper S.K."/>
            <person name="Young C.R."/>
            <person name="Angers B."/>
            <person name="Qian P.Y."/>
        </authorList>
    </citation>
    <scope>NUCLEOTIDE SEQUENCE</scope>
    <source>
        <strain evidence="5">P08H-3</strain>
    </source>
</reference>
<evidence type="ECO:0000259" key="4">
    <source>
        <dbReference type="Pfam" id="PF00675"/>
    </source>
</evidence>
<evidence type="ECO:0000256" key="1">
    <source>
        <dbReference type="ARBA" id="ARBA00004173"/>
    </source>
</evidence>
<dbReference type="Pfam" id="PF00675">
    <property type="entry name" value="Peptidase_M16"/>
    <property type="match status" value="1"/>
</dbReference>
<dbReference type="GO" id="GO:0005739">
    <property type="term" value="C:mitochondrion"/>
    <property type="evidence" value="ECO:0007669"/>
    <property type="project" value="UniProtKB-SubCell"/>
</dbReference>
<dbReference type="EMBL" id="JAODUP010000127">
    <property type="protein sequence ID" value="KAK2160792.1"/>
    <property type="molecule type" value="Genomic_DNA"/>
</dbReference>
<evidence type="ECO:0000313" key="5">
    <source>
        <dbReference type="EMBL" id="KAK2160792.1"/>
    </source>
</evidence>
<dbReference type="FunFam" id="3.30.830.10:FF:000021">
    <property type="entry name" value="Cytochrome b-c1 complex subunit 2"/>
    <property type="match status" value="1"/>
</dbReference>
<dbReference type="PANTHER" id="PTHR11851">
    <property type="entry name" value="METALLOPROTEASE"/>
    <property type="match status" value="1"/>
</dbReference>
<comment type="caution">
    <text evidence="5">The sequence shown here is derived from an EMBL/GenBank/DDBJ whole genome shotgun (WGS) entry which is preliminary data.</text>
</comment>
<keyword evidence="3" id="KW-0496">Mitochondrion</keyword>
<sequence length="253" mass="27797">MKPSGRPALAAFKRLYSAQAKAATRGEKKNFLLEEAKLSKLSNGVILASMESHFPVAQVAVIYNAGPRYEPGNQLGITHCIRNAFSLSNKSSTAFGVARNIQQIGGNIGCTSTREQMIYTLECLRDDVDTGMKFLGDVASRQAFMPWELDAAKQRMKFDYSVLHDNLPARLMESLHEAAFRGGLEKSLYCPENKIGWHTPDMLQEFASKYFTSGNMAIVGLGVSHEQLNVCAREMAIQSQSAPSTPKSHFIGG</sequence>
<dbReference type="Gene3D" id="3.30.830.10">
    <property type="entry name" value="Metalloenzyme, LuxS/M16 peptidase-like"/>
    <property type="match status" value="1"/>
</dbReference>
<evidence type="ECO:0000313" key="6">
    <source>
        <dbReference type="Proteomes" id="UP001208570"/>
    </source>
</evidence>
<dbReference type="InterPro" id="IPR050361">
    <property type="entry name" value="MPP/UQCRC_Complex"/>
</dbReference>
<gene>
    <name evidence="5" type="ORF">LSH36_127g15013</name>
</gene>
<dbReference type="InterPro" id="IPR011765">
    <property type="entry name" value="Pept_M16_N"/>
</dbReference>
<feature type="domain" description="Peptidase M16 N-terminal" evidence="4">
    <location>
        <begin position="53"/>
        <end position="192"/>
    </location>
</feature>
<dbReference type="AlphaFoldDB" id="A0AAD9N895"/>